<protein>
    <recommendedName>
        <fullName evidence="5">Cytochrome c oxidase assembly factor 7</fullName>
    </recommendedName>
</protein>
<dbReference type="SMART" id="SM00671">
    <property type="entry name" value="SEL1"/>
    <property type="match status" value="5"/>
</dbReference>
<proteinExistence type="inferred from homology"/>
<gene>
    <name evidence="3" type="ORF">PLOB_00030974</name>
</gene>
<dbReference type="Proteomes" id="UP001159405">
    <property type="component" value="Unassembled WGS sequence"/>
</dbReference>
<dbReference type="SUPFAM" id="SSF81901">
    <property type="entry name" value="HCP-like"/>
    <property type="match status" value="1"/>
</dbReference>
<dbReference type="Pfam" id="PF08238">
    <property type="entry name" value="Sel1"/>
    <property type="match status" value="5"/>
</dbReference>
<evidence type="ECO:0008006" key="5">
    <source>
        <dbReference type="Google" id="ProtNLM"/>
    </source>
</evidence>
<dbReference type="InterPro" id="IPR006597">
    <property type="entry name" value="Sel1-like"/>
</dbReference>
<name>A0ABN8MZ02_9CNID</name>
<dbReference type="InterPro" id="IPR011990">
    <property type="entry name" value="TPR-like_helical_dom_sf"/>
</dbReference>
<evidence type="ECO:0000313" key="4">
    <source>
        <dbReference type="Proteomes" id="UP001159405"/>
    </source>
</evidence>
<dbReference type="PANTHER" id="PTHR13891">
    <property type="entry name" value="CYTOCHROME C OXIDASE ASSEMBLY FACTOR 7"/>
    <property type="match status" value="1"/>
</dbReference>
<evidence type="ECO:0000256" key="1">
    <source>
        <dbReference type="ARBA" id="ARBA00008486"/>
    </source>
</evidence>
<accession>A0ABN8MZ02</accession>
<comment type="caution">
    <text evidence="3">The sequence shown here is derived from an EMBL/GenBank/DDBJ whole genome shotgun (WGS) entry which is preliminary data.</text>
</comment>
<dbReference type="Gene3D" id="1.25.40.10">
    <property type="entry name" value="Tetratricopeptide repeat domain"/>
    <property type="match status" value="1"/>
</dbReference>
<dbReference type="PANTHER" id="PTHR13891:SF1">
    <property type="entry name" value="CYTOCHROME C OXIDASE ASSEMBLY FACTOR 7"/>
    <property type="match status" value="1"/>
</dbReference>
<keyword evidence="2" id="KW-0677">Repeat</keyword>
<sequence length="221" mass="24984">MSFNLVSDEKASKAAEEYAEQLHEIYKHECYGTQKKESCHTLAEFYMSVERNITKAKELYHYTCYELDLPESCFALGNLYLTQKKHKDPEKAVSLFHRACDKGSPGACNNAGLTYQNGIKGSTIQKDIYKAIEMFSKSCELGHPNGCFNLSVIYLTGKDGIPKDLPKAFELSQKSCNMMHPWACANISRMYAIGDGVEKNPQEAEKYKRLAKKHSGQEIKI</sequence>
<reference evidence="3 4" key="1">
    <citation type="submission" date="2022-05" db="EMBL/GenBank/DDBJ databases">
        <authorList>
            <consortium name="Genoscope - CEA"/>
            <person name="William W."/>
        </authorList>
    </citation>
    <scope>NUCLEOTIDE SEQUENCE [LARGE SCALE GENOMIC DNA]</scope>
</reference>
<evidence type="ECO:0000256" key="2">
    <source>
        <dbReference type="ARBA" id="ARBA00022737"/>
    </source>
</evidence>
<dbReference type="EMBL" id="CALNXK010000004">
    <property type="protein sequence ID" value="CAH3036433.1"/>
    <property type="molecule type" value="Genomic_DNA"/>
</dbReference>
<comment type="similarity">
    <text evidence="1">Belongs to the hcp beta-lactamase family.</text>
</comment>
<organism evidence="3 4">
    <name type="scientific">Porites lobata</name>
    <dbReference type="NCBI Taxonomy" id="104759"/>
    <lineage>
        <taxon>Eukaryota</taxon>
        <taxon>Metazoa</taxon>
        <taxon>Cnidaria</taxon>
        <taxon>Anthozoa</taxon>
        <taxon>Hexacorallia</taxon>
        <taxon>Scleractinia</taxon>
        <taxon>Fungiina</taxon>
        <taxon>Poritidae</taxon>
        <taxon>Porites</taxon>
    </lineage>
</organism>
<dbReference type="InterPro" id="IPR040239">
    <property type="entry name" value="HcpB-like"/>
</dbReference>
<keyword evidence="4" id="KW-1185">Reference proteome</keyword>
<evidence type="ECO:0000313" key="3">
    <source>
        <dbReference type="EMBL" id="CAH3036433.1"/>
    </source>
</evidence>